<name>A0A547EP20_MANHA</name>
<accession>A0A547EP20</accession>
<dbReference type="EMBL" id="VAJB01000002">
    <property type="protein sequence ID" value="TRB76065.1"/>
    <property type="molecule type" value="Genomic_DNA"/>
</dbReference>
<keyword evidence="3" id="KW-0808">Transferase</keyword>
<dbReference type="Proteomes" id="UP000318394">
    <property type="component" value="Unassembled WGS sequence"/>
</dbReference>
<sequence length="311" mass="36006">MNKKISVVMSTYNEPVEWVEKSIRSILNQTYDNIEVIVICDNPDNKGIVDLLNLIKEGDNRVVLHFNERNKGLIYSLNKAINLSSGEYIARMDADDISLPTRLSEQILYLEENHLDLCGCNALLFSEHGNLGLTNKLNSHEALEKLMVAGDIGIIHPTFLARRKVFVESGGYNPLALHAEDMEFIAHILSMGFRLGNNPKVLFKYRFSTNSVTRRNAFHLYTTISNINKAYKSFKNGGDYIFVNSIKFNKIKEERYSMNKILMTEAREKLVRKNYFGFLYKIILSFIYSPKLFYHTIKITYIVHKLKKWEK</sequence>
<evidence type="ECO:0000313" key="3">
    <source>
        <dbReference type="EMBL" id="TRB76065.1"/>
    </source>
</evidence>
<dbReference type="AlphaFoldDB" id="A0A547EP20"/>
<dbReference type="SUPFAM" id="SSF53448">
    <property type="entry name" value="Nucleotide-diphospho-sugar transferases"/>
    <property type="match status" value="1"/>
</dbReference>
<dbReference type="CDD" id="cd00761">
    <property type="entry name" value="Glyco_tranf_GTA_type"/>
    <property type="match status" value="1"/>
</dbReference>
<comment type="caution">
    <text evidence="3">The sequence shown here is derived from an EMBL/GenBank/DDBJ whole genome shotgun (WGS) entry which is preliminary data.</text>
</comment>
<dbReference type="GeneID" id="67370047"/>
<evidence type="ECO:0000313" key="5">
    <source>
        <dbReference type="Proteomes" id="UP000318394"/>
    </source>
</evidence>
<keyword evidence="5" id="KW-1185">Reference proteome</keyword>
<dbReference type="GO" id="GO:0016758">
    <property type="term" value="F:hexosyltransferase activity"/>
    <property type="evidence" value="ECO:0007669"/>
    <property type="project" value="UniProtKB-ARBA"/>
</dbReference>
<dbReference type="Proteomes" id="UP000315164">
    <property type="component" value="Unassembled WGS sequence"/>
</dbReference>
<dbReference type="RefSeq" id="WP_006249518.1">
    <property type="nucleotide sequence ID" value="NZ_CP011098.1"/>
</dbReference>
<protein>
    <submittedName>
        <fullName evidence="3">Glycosyltransferase family 2 protein</fullName>
    </submittedName>
</protein>
<dbReference type="Pfam" id="PF00535">
    <property type="entry name" value="Glycos_transf_2"/>
    <property type="match status" value="1"/>
</dbReference>
<dbReference type="KEGG" id="mhaq:WC39_11730"/>
<dbReference type="InterPro" id="IPR029044">
    <property type="entry name" value="Nucleotide-diphossugar_trans"/>
</dbReference>
<dbReference type="PANTHER" id="PTHR22916">
    <property type="entry name" value="GLYCOSYLTRANSFERASE"/>
    <property type="match status" value="1"/>
</dbReference>
<dbReference type="OrthoDB" id="9802649at2"/>
<dbReference type="PANTHER" id="PTHR22916:SF3">
    <property type="entry name" value="UDP-GLCNAC:BETAGAL BETA-1,3-N-ACETYLGLUCOSAMINYLTRANSFERASE-LIKE PROTEIN 1"/>
    <property type="match status" value="1"/>
</dbReference>
<organism evidence="3 4">
    <name type="scientific">Mannheimia haemolytica</name>
    <name type="common">Pasteurella haemolytica</name>
    <dbReference type="NCBI Taxonomy" id="75985"/>
    <lineage>
        <taxon>Bacteria</taxon>
        <taxon>Pseudomonadati</taxon>
        <taxon>Pseudomonadota</taxon>
        <taxon>Gammaproteobacteria</taxon>
        <taxon>Pasteurellales</taxon>
        <taxon>Pasteurellaceae</taxon>
        <taxon>Mannheimia</taxon>
    </lineage>
</organism>
<evidence type="ECO:0000259" key="1">
    <source>
        <dbReference type="Pfam" id="PF00535"/>
    </source>
</evidence>
<evidence type="ECO:0000313" key="2">
    <source>
        <dbReference type="EMBL" id="TRB39931.1"/>
    </source>
</evidence>
<dbReference type="Gene3D" id="3.90.550.10">
    <property type="entry name" value="Spore Coat Polysaccharide Biosynthesis Protein SpsA, Chain A"/>
    <property type="match status" value="1"/>
</dbReference>
<evidence type="ECO:0000313" key="4">
    <source>
        <dbReference type="Proteomes" id="UP000315164"/>
    </source>
</evidence>
<proteinExistence type="predicted"/>
<gene>
    <name evidence="3" type="ORF">FEA53_02010</name>
    <name evidence="2" type="ORF">FEB89_02015</name>
</gene>
<reference evidence="4 5" key="1">
    <citation type="journal article" date="2019" name="Vet. Microbiol.">
        <title>Genetic characterization of susceptible and multi-drug resistant Mannheimia haemolytica isolated from high-risk stocker calves prior to and after antimicrobial metaphylaxis.</title>
        <authorList>
            <person name="Snyder E.R."/>
            <person name="Alvarez-Narvaez S."/>
            <person name="Credille B.C."/>
        </authorList>
    </citation>
    <scope>NUCLEOTIDE SEQUENCE [LARGE SCALE GENOMIC DNA]</scope>
    <source>
        <strain evidence="3 4">UGA-R5-128-1</strain>
        <strain evidence="2 5">UGA-R7-163-1</strain>
    </source>
</reference>
<dbReference type="InterPro" id="IPR001173">
    <property type="entry name" value="Glyco_trans_2-like"/>
</dbReference>
<dbReference type="EMBL" id="VAJI01000002">
    <property type="protein sequence ID" value="TRB39931.1"/>
    <property type="molecule type" value="Genomic_DNA"/>
</dbReference>
<feature type="domain" description="Glycosyltransferase 2-like" evidence="1">
    <location>
        <begin position="6"/>
        <end position="166"/>
    </location>
</feature>
<dbReference type="KEGG" id="mhay:VK67_11735"/>